<organism evidence="1 2">
    <name type="scientific">Lutibacter holmesii</name>
    <dbReference type="NCBI Taxonomy" id="1137985"/>
    <lineage>
        <taxon>Bacteria</taxon>
        <taxon>Pseudomonadati</taxon>
        <taxon>Bacteroidota</taxon>
        <taxon>Flavobacteriia</taxon>
        <taxon>Flavobacteriales</taxon>
        <taxon>Flavobacteriaceae</taxon>
        <taxon>Lutibacter</taxon>
    </lineage>
</organism>
<evidence type="ECO:0000313" key="1">
    <source>
        <dbReference type="EMBL" id="MFD1293336.1"/>
    </source>
</evidence>
<dbReference type="Proteomes" id="UP001597241">
    <property type="component" value="Unassembled WGS sequence"/>
</dbReference>
<evidence type="ECO:0000313" key="2">
    <source>
        <dbReference type="Proteomes" id="UP001597241"/>
    </source>
</evidence>
<dbReference type="RefSeq" id="WP_386808533.1">
    <property type="nucleotide sequence ID" value="NZ_JBHTMV010000003.1"/>
</dbReference>
<sequence>MRFKIGALIVMTLIFMSFSNKIDDKSYYQRKKFDVKKDLLLVQLDCKTDVDDLHTAAALATQMYSSTFSSVNYHVVTGTYGDQKGLYVPPNNLLKLAFKNNWTDAHENEEKALEQVMMIVKKILDNQGDVWVAEAGQSNFTAKLIKTIQAQIPEINTVQHIHVVQHSGWNEDMTTPQELQYVKSNADYQKIPDGNAVGNGTPGFRDSEFVNWKEKIKDSKLLEIWELAIDLSNQYNGKDERYMNAAVSSGGLDFSDLSEVCWILSQEDIKNVEQFFNLYAY</sequence>
<comment type="caution">
    <text evidence="1">The sequence shown here is derived from an EMBL/GenBank/DDBJ whole genome shotgun (WGS) entry which is preliminary data.</text>
</comment>
<accession>A0ABW3WLY9</accession>
<proteinExistence type="predicted"/>
<reference evidence="2" key="1">
    <citation type="journal article" date="2019" name="Int. J. Syst. Evol. Microbiol.">
        <title>The Global Catalogue of Microorganisms (GCM) 10K type strain sequencing project: providing services to taxonomists for standard genome sequencing and annotation.</title>
        <authorList>
            <consortium name="The Broad Institute Genomics Platform"/>
            <consortium name="The Broad Institute Genome Sequencing Center for Infectious Disease"/>
            <person name="Wu L."/>
            <person name="Ma J."/>
        </authorList>
    </citation>
    <scope>NUCLEOTIDE SEQUENCE [LARGE SCALE GENOMIC DNA]</scope>
    <source>
        <strain evidence="2">CCUG 62221</strain>
    </source>
</reference>
<keyword evidence="2" id="KW-1185">Reference proteome</keyword>
<gene>
    <name evidence="1" type="ORF">ACFQ5N_05760</name>
</gene>
<evidence type="ECO:0008006" key="3">
    <source>
        <dbReference type="Google" id="ProtNLM"/>
    </source>
</evidence>
<dbReference type="EMBL" id="JBHTMV010000003">
    <property type="protein sequence ID" value="MFD1293336.1"/>
    <property type="molecule type" value="Genomic_DNA"/>
</dbReference>
<protein>
    <recommendedName>
        <fullName evidence="3">DUF1593 domain-containing protein</fullName>
    </recommendedName>
</protein>
<name>A0ABW3WLY9_9FLAO</name>